<protein>
    <submittedName>
        <fullName evidence="1">Uncharacterized protein</fullName>
    </submittedName>
</protein>
<evidence type="ECO:0000313" key="2">
    <source>
        <dbReference type="Proteomes" id="UP000184480"/>
    </source>
</evidence>
<keyword evidence="2" id="KW-1185">Reference proteome</keyword>
<dbReference type="EMBL" id="FQUC01000006">
    <property type="protein sequence ID" value="SHF39565.1"/>
    <property type="molecule type" value="Genomic_DNA"/>
</dbReference>
<accession>A0A1M5BAX2</accession>
<dbReference type="STRING" id="1346286.SAMN05444362_1065"/>
<dbReference type="Proteomes" id="UP000184480">
    <property type="component" value="Unassembled WGS sequence"/>
</dbReference>
<proteinExistence type="predicted"/>
<name>A0A1M5BAX2_9BACT</name>
<dbReference type="PROSITE" id="PS51257">
    <property type="entry name" value="PROKAR_LIPOPROTEIN"/>
    <property type="match status" value="1"/>
</dbReference>
<dbReference type="AlphaFoldDB" id="A0A1M5BAX2"/>
<dbReference type="RefSeq" id="WP_062183382.1">
    <property type="nucleotide sequence ID" value="NZ_BBXL01000021.1"/>
</dbReference>
<organism evidence="1 2">
    <name type="scientific">Dysgonomonas macrotermitis</name>
    <dbReference type="NCBI Taxonomy" id="1346286"/>
    <lineage>
        <taxon>Bacteria</taxon>
        <taxon>Pseudomonadati</taxon>
        <taxon>Bacteroidota</taxon>
        <taxon>Bacteroidia</taxon>
        <taxon>Bacteroidales</taxon>
        <taxon>Dysgonomonadaceae</taxon>
        <taxon>Dysgonomonas</taxon>
    </lineage>
</organism>
<evidence type="ECO:0000313" key="1">
    <source>
        <dbReference type="EMBL" id="SHF39565.1"/>
    </source>
</evidence>
<gene>
    <name evidence="1" type="ORF">SAMN05444362_1065</name>
</gene>
<reference evidence="2" key="1">
    <citation type="submission" date="2016-11" db="EMBL/GenBank/DDBJ databases">
        <authorList>
            <person name="Varghese N."/>
            <person name="Submissions S."/>
        </authorList>
    </citation>
    <scope>NUCLEOTIDE SEQUENCE [LARGE SCALE GENOMIC DNA]</scope>
    <source>
        <strain evidence="2">DSM 27370</strain>
    </source>
</reference>
<sequence>MNKQLLCYLLIAGAIVSCKPKEQNNSYEAVVTIVDEAESIVDKYDSAVYLALENKKTDYIKILSKGAVDSTNLKLNDLKNLEIDPPNEDLRTSSINYIQALQKIVIAENTYASINDTTSIETAKKMDENVSKEINQAEQLRYKYRLELKKSMNQ</sequence>
<dbReference type="OrthoDB" id="996814at2"/>